<protein>
    <submittedName>
        <fullName evidence="3">Uncharacterized protein</fullName>
    </submittedName>
</protein>
<dbReference type="KEGG" id="slb:AWJ20_2753"/>
<dbReference type="PANTHER" id="PTHR35519:SF2">
    <property type="entry name" value="PH DOMAIN PROTEIN"/>
    <property type="match status" value="1"/>
</dbReference>
<dbReference type="Proteomes" id="UP000189580">
    <property type="component" value="Chromosome b"/>
</dbReference>
<dbReference type="OrthoDB" id="2103474at2759"/>
<keyword evidence="4" id="KW-1185">Reference proteome</keyword>
<accession>A0A167FCV5</accession>
<keyword evidence="2" id="KW-0812">Transmembrane</keyword>
<dbReference type="RefSeq" id="XP_018737609.1">
    <property type="nucleotide sequence ID" value="XM_018879720.1"/>
</dbReference>
<evidence type="ECO:0000256" key="2">
    <source>
        <dbReference type="SAM" id="Phobius"/>
    </source>
</evidence>
<evidence type="ECO:0000313" key="3">
    <source>
        <dbReference type="EMBL" id="ANB15132.1"/>
    </source>
</evidence>
<dbReference type="Pfam" id="PF13430">
    <property type="entry name" value="DUF4112"/>
    <property type="match status" value="1"/>
</dbReference>
<organism evidence="3 4">
    <name type="scientific">Sugiyamaella lignohabitans</name>
    <dbReference type="NCBI Taxonomy" id="796027"/>
    <lineage>
        <taxon>Eukaryota</taxon>
        <taxon>Fungi</taxon>
        <taxon>Dikarya</taxon>
        <taxon>Ascomycota</taxon>
        <taxon>Saccharomycotina</taxon>
        <taxon>Dipodascomycetes</taxon>
        <taxon>Dipodascales</taxon>
        <taxon>Trichomonascaceae</taxon>
        <taxon>Sugiyamaella</taxon>
    </lineage>
</organism>
<dbReference type="InterPro" id="IPR025187">
    <property type="entry name" value="DUF4112"/>
</dbReference>
<feature type="transmembrane region" description="Helical" evidence="2">
    <location>
        <begin position="70"/>
        <end position="99"/>
    </location>
</feature>
<dbReference type="GeneID" id="30034699"/>
<keyword evidence="2" id="KW-1133">Transmembrane helix</keyword>
<dbReference type="PANTHER" id="PTHR35519">
    <property type="entry name" value="MEMBRANE PROTEINS"/>
    <property type="match status" value="1"/>
</dbReference>
<proteinExistence type="predicted"/>
<reference evidence="3 4" key="1">
    <citation type="submission" date="2016-02" db="EMBL/GenBank/DDBJ databases">
        <title>Complete genome sequence and transcriptome regulation of the pentose utilising yeast Sugiyamaella lignohabitans.</title>
        <authorList>
            <person name="Bellasio M."/>
            <person name="Peymann A."/>
            <person name="Valli M."/>
            <person name="Sipitzky M."/>
            <person name="Graf A."/>
            <person name="Sauer M."/>
            <person name="Marx H."/>
            <person name="Mattanovich D."/>
        </authorList>
    </citation>
    <scope>NUCLEOTIDE SEQUENCE [LARGE SCALE GENOMIC DNA]</scope>
    <source>
        <strain evidence="3 4">CBS 10342</strain>
    </source>
</reference>
<evidence type="ECO:0000256" key="1">
    <source>
        <dbReference type="SAM" id="MobiDB-lite"/>
    </source>
</evidence>
<evidence type="ECO:0000313" key="4">
    <source>
        <dbReference type="Proteomes" id="UP000189580"/>
    </source>
</evidence>
<keyword evidence="2" id="KW-0472">Membrane</keyword>
<dbReference type="AlphaFoldDB" id="A0A167FCV5"/>
<name>A0A167FCV5_9ASCO</name>
<feature type="region of interest" description="Disordered" evidence="1">
    <location>
        <begin position="171"/>
        <end position="196"/>
    </location>
</feature>
<sequence>MTSKLINHFVGKELQHAFGAEDPYYFIVEETDTKGKVTSKKVKKEIPKGLSNNDINVLKAVKRRAYYYELVFNLCGFNCGITVLIGLIPFIGWAINLYLGLQTINKCEKIDGGLPNWERSKMMANLVADAGLGFVPVAGDLAAAVYKSNTRNSALLEKFLKKRGLENLQKNGQSTTSEKHHWLGGGANKAQVPASQNATVTAPNAVHTASAEMVHARPAQVEPGHL</sequence>
<dbReference type="EMBL" id="CP014503">
    <property type="protein sequence ID" value="ANB15132.1"/>
    <property type="molecule type" value="Genomic_DNA"/>
</dbReference>
<gene>
    <name evidence="3" type="ORF">AWJ20_2753</name>
</gene>